<evidence type="ECO:0000256" key="1">
    <source>
        <dbReference type="SAM" id="Phobius"/>
    </source>
</evidence>
<evidence type="ECO:0000313" key="3">
    <source>
        <dbReference type="Proteomes" id="UP001179647"/>
    </source>
</evidence>
<dbReference type="Proteomes" id="UP001179647">
    <property type="component" value="Chromosome"/>
</dbReference>
<keyword evidence="1" id="KW-0472">Membrane</keyword>
<keyword evidence="1" id="KW-0812">Transmembrane</keyword>
<gene>
    <name evidence="2" type="ORF">OL234_05280</name>
</gene>
<dbReference type="EMBL" id="CP110232">
    <property type="protein sequence ID" value="WEG72398.1"/>
    <property type="molecule type" value="Genomic_DNA"/>
</dbReference>
<proteinExistence type="predicted"/>
<accession>A0AAF0CT16</accession>
<name>A0AAF0CT16_9ENTE</name>
<keyword evidence="1" id="KW-1133">Transmembrane helix</keyword>
<feature type="transmembrane region" description="Helical" evidence="1">
    <location>
        <begin position="21"/>
        <end position="41"/>
    </location>
</feature>
<feature type="transmembrane region" description="Helical" evidence="1">
    <location>
        <begin position="56"/>
        <end position="77"/>
    </location>
</feature>
<sequence length="86" mass="10038">MKKNIKIPKFKFPTISQFFTLLGLIYAIPVNILIVSVIFVHSTDLFRDPKAEGNPWLWLICGILYLAWAIYTINLTWSQYKKAPKH</sequence>
<keyword evidence="3" id="KW-1185">Reference proteome</keyword>
<reference evidence="2" key="1">
    <citation type="submission" date="2022-10" db="EMBL/GenBank/DDBJ databases">
        <title>Vagococcus sp. isolated from poultry meat.</title>
        <authorList>
            <person name="Johansson P."/>
            <person name="Bjorkroth J."/>
        </authorList>
    </citation>
    <scope>NUCLEOTIDE SEQUENCE</scope>
    <source>
        <strain evidence="2">STAA11</strain>
    </source>
</reference>
<protein>
    <submittedName>
        <fullName evidence="2">Uncharacterized protein</fullName>
    </submittedName>
</protein>
<dbReference type="AlphaFoldDB" id="A0AAF0CT16"/>
<dbReference type="KEGG" id="vie:OL234_05280"/>
<evidence type="ECO:0000313" key="2">
    <source>
        <dbReference type="EMBL" id="WEG72398.1"/>
    </source>
</evidence>
<organism evidence="2 3">
    <name type="scientific">Vagococcus intermedius</name>
    <dbReference type="NCBI Taxonomy" id="2991418"/>
    <lineage>
        <taxon>Bacteria</taxon>
        <taxon>Bacillati</taxon>
        <taxon>Bacillota</taxon>
        <taxon>Bacilli</taxon>
        <taxon>Lactobacillales</taxon>
        <taxon>Enterococcaceae</taxon>
        <taxon>Vagococcus</taxon>
    </lineage>
</organism>
<dbReference type="RefSeq" id="WP_275468201.1">
    <property type="nucleotide sequence ID" value="NZ_CP110232.1"/>
</dbReference>